<proteinExistence type="predicted"/>
<comment type="caution">
    <text evidence="1">The sequence shown here is derived from an EMBL/GenBank/DDBJ whole genome shotgun (WGS) entry which is preliminary data.</text>
</comment>
<dbReference type="EMBL" id="JAPDDT010000007">
    <property type="protein sequence ID" value="MCW1924207.1"/>
    <property type="molecule type" value="Genomic_DNA"/>
</dbReference>
<evidence type="ECO:0000313" key="1">
    <source>
        <dbReference type="EMBL" id="MCW1924207.1"/>
    </source>
</evidence>
<organism evidence="1 2">
    <name type="scientific">Luteolibacter arcticus</name>
    <dbReference type="NCBI Taxonomy" id="1581411"/>
    <lineage>
        <taxon>Bacteria</taxon>
        <taxon>Pseudomonadati</taxon>
        <taxon>Verrucomicrobiota</taxon>
        <taxon>Verrucomicrobiia</taxon>
        <taxon>Verrucomicrobiales</taxon>
        <taxon>Verrucomicrobiaceae</taxon>
        <taxon>Luteolibacter</taxon>
    </lineage>
</organism>
<dbReference type="Proteomes" id="UP001320876">
    <property type="component" value="Unassembled WGS sequence"/>
</dbReference>
<dbReference type="Pfam" id="PF02669">
    <property type="entry name" value="KdpC"/>
    <property type="match status" value="1"/>
</dbReference>
<accession>A0ABT3GL23</accession>
<protein>
    <submittedName>
        <fullName evidence="1">Potassium-transporting ATPase subunit C</fullName>
    </submittedName>
</protein>
<gene>
    <name evidence="1" type="ORF">OKA05_16695</name>
</gene>
<name>A0ABT3GL23_9BACT</name>
<evidence type="ECO:0000313" key="2">
    <source>
        <dbReference type="Proteomes" id="UP001320876"/>
    </source>
</evidence>
<keyword evidence="2" id="KW-1185">Reference proteome</keyword>
<dbReference type="RefSeq" id="WP_264488315.1">
    <property type="nucleotide sequence ID" value="NZ_JAPDDT010000007.1"/>
</dbReference>
<reference evidence="1 2" key="1">
    <citation type="submission" date="2022-10" db="EMBL/GenBank/DDBJ databases">
        <title>Luteolibacter arcticus strain CCTCC AB 2014275, whole genome shotgun sequencing project.</title>
        <authorList>
            <person name="Zhao G."/>
            <person name="Shen L."/>
        </authorList>
    </citation>
    <scope>NUCLEOTIDE SEQUENCE [LARGE SCALE GENOMIC DNA]</scope>
    <source>
        <strain evidence="1 2">CCTCC AB 2014275</strain>
    </source>
</reference>
<dbReference type="InterPro" id="IPR003820">
    <property type="entry name" value="KdpC"/>
</dbReference>
<sequence length="130" mass="14474">MKRPVLVLMAALLLGGSGIVWWTALREDTEPLPDEKRVAMIELEDKQSGPGYFHPDDPAATPDEQGVTWIAPDKVAVQIDRVIRERKLDESSREKLAKLIEEVSEPHPSRVIGGNRVNLARLNVALDAMK</sequence>